<feature type="region of interest" description="Disordered" evidence="1">
    <location>
        <begin position="92"/>
        <end position="114"/>
    </location>
</feature>
<feature type="compositionally biased region" description="Low complexity" evidence="1">
    <location>
        <begin position="97"/>
        <end position="112"/>
    </location>
</feature>
<accession>A0A8J5LVI9</accession>
<protein>
    <submittedName>
        <fullName evidence="2">Uncharacterized protein</fullName>
    </submittedName>
</protein>
<reference evidence="2 3" key="1">
    <citation type="submission" date="2020-08" db="EMBL/GenBank/DDBJ databases">
        <title>Plant Genome Project.</title>
        <authorList>
            <person name="Zhang R.-G."/>
        </authorList>
    </citation>
    <scope>NUCLEOTIDE SEQUENCE [LARGE SCALE GENOMIC DNA]</scope>
    <source>
        <tissue evidence="2">Rhizome</tissue>
    </source>
</reference>
<gene>
    <name evidence="2" type="ORF">ZIOFF_002036</name>
</gene>
<dbReference type="Proteomes" id="UP000734854">
    <property type="component" value="Unassembled WGS sequence"/>
</dbReference>
<comment type="caution">
    <text evidence="2">The sequence shown here is derived from an EMBL/GenBank/DDBJ whole genome shotgun (WGS) entry which is preliminary data.</text>
</comment>
<evidence type="ECO:0000313" key="2">
    <source>
        <dbReference type="EMBL" id="KAG6536958.1"/>
    </source>
</evidence>
<dbReference type="PANTHER" id="PTHR33401">
    <property type="entry name" value="LIGHT-HARVESTING COMPLEX-LIKE PROTEIN OHP2, CHLOROPLASTIC"/>
    <property type="match status" value="1"/>
</dbReference>
<organism evidence="2 3">
    <name type="scientific">Zingiber officinale</name>
    <name type="common">Ginger</name>
    <name type="synonym">Amomum zingiber</name>
    <dbReference type="NCBI Taxonomy" id="94328"/>
    <lineage>
        <taxon>Eukaryota</taxon>
        <taxon>Viridiplantae</taxon>
        <taxon>Streptophyta</taxon>
        <taxon>Embryophyta</taxon>
        <taxon>Tracheophyta</taxon>
        <taxon>Spermatophyta</taxon>
        <taxon>Magnoliopsida</taxon>
        <taxon>Liliopsida</taxon>
        <taxon>Zingiberales</taxon>
        <taxon>Zingiberaceae</taxon>
        <taxon>Zingiber</taxon>
    </lineage>
</organism>
<keyword evidence="3" id="KW-1185">Reference proteome</keyword>
<evidence type="ECO:0000313" key="3">
    <source>
        <dbReference type="Proteomes" id="UP000734854"/>
    </source>
</evidence>
<proteinExistence type="predicted"/>
<evidence type="ECO:0000256" key="1">
    <source>
        <dbReference type="SAM" id="MobiDB-lite"/>
    </source>
</evidence>
<dbReference type="PANTHER" id="PTHR33401:SF3">
    <property type="entry name" value="LOW AFFINITY POTASSIUM TRANSPORT SYSTEM PROTEIN"/>
    <property type="match status" value="1"/>
</dbReference>
<dbReference type="EMBL" id="JACMSC010000001">
    <property type="protein sequence ID" value="KAG6536958.1"/>
    <property type="molecule type" value="Genomic_DNA"/>
</dbReference>
<name>A0A8J5LVI9_ZINOF</name>
<dbReference type="AlphaFoldDB" id="A0A8J5LVI9"/>
<sequence length="180" mass="20055">MLLTVEGGGFFSSSASGYTNGLALLLFGRKNEQPMKVSPWSSYQLVEHEFEPEPQSTTTKSQGSGGFISFNCFRHAHAQLDGQSPSKIRLVKQSEISTDTSSDTSKTTASDTCYKSDRKPCLKDKLKKPSRDCSTYKDVDANELIEQTETETSCCTVGRKVQWTDKCGKELVEVREFELR</sequence>